<feature type="domain" description="Major facilitator superfamily (MFS) profile" evidence="6">
    <location>
        <begin position="3"/>
        <end position="384"/>
    </location>
</feature>
<dbReference type="SUPFAM" id="SSF103473">
    <property type="entry name" value="MFS general substrate transporter"/>
    <property type="match status" value="1"/>
</dbReference>
<dbReference type="AlphaFoldDB" id="A0A372MEA3"/>
<dbReference type="Pfam" id="PF00083">
    <property type="entry name" value="Sugar_tr"/>
    <property type="match status" value="1"/>
</dbReference>
<reference evidence="7 8" key="2">
    <citation type="submission" date="2018-09" db="EMBL/GenBank/DDBJ databases">
        <title>Genome of Sphaerochaeta halotolerans strain 4-11.</title>
        <authorList>
            <person name="Nazina T.N."/>
            <person name="Sokolova D.S."/>
        </authorList>
    </citation>
    <scope>NUCLEOTIDE SEQUENCE [LARGE SCALE GENOMIC DNA]</scope>
    <source>
        <strain evidence="7 8">4-11</strain>
    </source>
</reference>
<dbReference type="GO" id="GO:0022857">
    <property type="term" value="F:transmembrane transporter activity"/>
    <property type="evidence" value="ECO:0007669"/>
    <property type="project" value="InterPro"/>
</dbReference>
<comment type="subcellular location">
    <subcellularLocation>
        <location evidence="1">Membrane</location>
    </subcellularLocation>
</comment>
<proteinExistence type="predicted"/>
<evidence type="ECO:0000259" key="6">
    <source>
        <dbReference type="PROSITE" id="PS50850"/>
    </source>
</evidence>
<feature type="transmembrane region" description="Helical" evidence="5">
    <location>
        <begin position="272"/>
        <end position="290"/>
    </location>
</feature>
<keyword evidence="2 5" id="KW-0812">Transmembrane</keyword>
<feature type="transmembrane region" description="Helical" evidence="5">
    <location>
        <begin position="73"/>
        <end position="96"/>
    </location>
</feature>
<evidence type="ECO:0000313" key="7">
    <source>
        <dbReference type="EMBL" id="RFU93698.1"/>
    </source>
</evidence>
<dbReference type="RefSeq" id="WP_117331542.1">
    <property type="nucleotide sequence ID" value="NZ_QUWK01000023.1"/>
</dbReference>
<dbReference type="Proteomes" id="UP000264002">
    <property type="component" value="Unassembled WGS sequence"/>
</dbReference>
<feature type="transmembrane region" description="Helical" evidence="5">
    <location>
        <begin position="362"/>
        <end position="380"/>
    </location>
</feature>
<feature type="transmembrane region" description="Helical" evidence="5">
    <location>
        <begin position="242"/>
        <end position="260"/>
    </location>
</feature>
<dbReference type="Gene3D" id="1.20.1250.20">
    <property type="entry name" value="MFS general substrate transporter like domains"/>
    <property type="match status" value="2"/>
</dbReference>
<dbReference type="InterPro" id="IPR036259">
    <property type="entry name" value="MFS_trans_sf"/>
</dbReference>
<sequence>MWNVIVLGFVSFFSDISAEMVYPIIPLYLSSAFGATPVLVGIIEGIAESLASLLKVFSGYITDKRGKKKPVAFVGYAAGLVYKAALIFATSWVGVLGARVIDRVGKGIRTAPRDVMVSESADKNQMGKAYGIHKALDMAGSAIGIFISYLLLKNAGEHFVYKKLFAFSVIPALLGLFMFLFIKEKKKDRTIKKREPFWQDMKKLDSQLKMYLAVVCLFTLGNSSNAFLLLRAKSVGFGDTNVILLYFIFNITASIFSIPFGRLSDKIGRKSLLITGYLVFSVVYLGFAIASSQAVVVAAFLLYGVYTAMIVGVERAYIAEISPVELKGTMLGMHSTVVGLALLPASVIAGLLWNGIGAPAPFLFGSGMSSAAALILLFFMKNRHVPSNCISIL</sequence>
<dbReference type="InterPro" id="IPR020846">
    <property type="entry name" value="MFS_dom"/>
</dbReference>
<dbReference type="CDD" id="cd17370">
    <property type="entry name" value="MFS_MJ1317_like"/>
    <property type="match status" value="1"/>
</dbReference>
<evidence type="ECO:0000256" key="5">
    <source>
        <dbReference type="SAM" id="Phobius"/>
    </source>
</evidence>
<dbReference type="EMBL" id="QUWK01000023">
    <property type="protein sequence ID" value="RFU93698.1"/>
    <property type="molecule type" value="Genomic_DNA"/>
</dbReference>
<evidence type="ECO:0000256" key="3">
    <source>
        <dbReference type="ARBA" id="ARBA00022989"/>
    </source>
</evidence>
<feature type="transmembrane region" description="Helical" evidence="5">
    <location>
        <begin position="164"/>
        <end position="182"/>
    </location>
</feature>
<evidence type="ECO:0000256" key="1">
    <source>
        <dbReference type="ARBA" id="ARBA00004370"/>
    </source>
</evidence>
<accession>A0A372MEA3</accession>
<evidence type="ECO:0000256" key="2">
    <source>
        <dbReference type="ARBA" id="ARBA00022692"/>
    </source>
</evidence>
<dbReference type="PROSITE" id="PS50850">
    <property type="entry name" value="MFS"/>
    <property type="match status" value="1"/>
</dbReference>
<evidence type="ECO:0000256" key="4">
    <source>
        <dbReference type="ARBA" id="ARBA00023136"/>
    </source>
</evidence>
<gene>
    <name evidence="7" type="ORF">DYP60_13485</name>
</gene>
<feature type="transmembrane region" description="Helical" evidence="5">
    <location>
        <begin position="337"/>
        <end position="356"/>
    </location>
</feature>
<keyword evidence="3 5" id="KW-1133">Transmembrane helix</keyword>
<keyword evidence="4 5" id="KW-0472">Membrane</keyword>
<keyword evidence="8" id="KW-1185">Reference proteome</keyword>
<feature type="transmembrane region" description="Helical" evidence="5">
    <location>
        <begin position="210"/>
        <end position="230"/>
    </location>
</feature>
<dbReference type="InterPro" id="IPR005828">
    <property type="entry name" value="MFS_sugar_transport-like"/>
</dbReference>
<name>A0A372MEA3_9SPIR</name>
<dbReference type="Pfam" id="PF07690">
    <property type="entry name" value="MFS_1"/>
    <property type="match status" value="1"/>
</dbReference>
<dbReference type="InterPro" id="IPR011701">
    <property type="entry name" value="MFS"/>
</dbReference>
<evidence type="ECO:0000313" key="8">
    <source>
        <dbReference type="Proteomes" id="UP000264002"/>
    </source>
</evidence>
<dbReference type="PANTHER" id="PTHR23518">
    <property type="entry name" value="C-METHYLTRANSFERASE"/>
    <property type="match status" value="1"/>
</dbReference>
<feature type="transmembrane region" description="Helical" evidence="5">
    <location>
        <begin position="135"/>
        <end position="152"/>
    </location>
</feature>
<reference evidence="8" key="1">
    <citation type="submission" date="2018-08" db="EMBL/GenBank/DDBJ databases">
        <authorList>
            <person name="Grouzdev D.S."/>
            <person name="Krutkina M.S."/>
        </authorList>
    </citation>
    <scope>NUCLEOTIDE SEQUENCE [LARGE SCALE GENOMIC DNA]</scope>
    <source>
        <strain evidence="8">4-11</strain>
    </source>
</reference>
<dbReference type="GO" id="GO:0016020">
    <property type="term" value="C:membrane"/>
    <property type="evidence" value="ECO:0007669"/>
    <property type="project" value="UniProtKB-SubCell"/>
</dbReference>
<feature type="transmembrane region" description="Helical" evidence="5">
    <location>
        <begin position="296"/>
        <end position="317"/>
    </location>
</feature>
<protein>
    <submittedName>
        <fullName evidence="7">MFS transporter</fullName>
    </submittedName>
</protein>
<organism evidence="7 8">
    <name type="scientific">Sphaerochaeta halotolerans</name>
    <dbReference type="NCBI Taxonomy" id="2293840"/>
    <lineage>
        <taxon>Bacteria</taxon>
        <taxon>Pseudomonadati</taxon>
        <taxon>Spirochaetota</taxon>
        <taxon>Spirochaetia</taxon>
        <taxon>Spirochaetales</taxon>
        <taxon>Sphaerochaetaceae</taxon>
        <taxon>Sphaerochaeta</taxon>
    </lineage>
</organism>
<comment type="caution">
    <text evidence="7">The sequence shown here is derived from an EMBL/GenBank/DDBJ whole genome shotgun (WGS) entry which is preliminary data.</text>
</comment>
<dbReference type="PANTHER" id="PTHR23518:SF2">
    <property type="entry name" value="MAJOR FACILITATOR SUPERFAMILY TRANSPORTER"/>
    <property type="match status" value="1"/>
</dbReference>